<accession>A0A8D6UMK9</accession>
<evidence type="ECO:0000313" key="2">
    <source>
        <dbReference type="EMBL" id="CAE6699435.1"/>
    </source>
</evidence>
<dbReference type="PIRSF" id="PIRSF028477">
    <property type="entry name" value="UCP028477"/>
    <property type="match status" value="1"/>
</dbReference>
<name>A0A8D6UMK9_9XANT</name>
<dbReference type="EMBL" id="HG992341">
    <property type="protein sequence ID" value="CAE6699435.1"/>
    <property type="molecule type" value="Genomic_DNA"/>
</dbReference>
<gene>
    <name evidence="2" type="ORF">CFBP1159_03910</name>
    <name evidence="3" type="ORF">XAC301_06370</name>
</gene>
<dbReference type="EMBL" id="HG992338">
    <property type="protein sequence ID" value="CAE6709197.1"/>
    <property type="molecule type" value="Genomic_DNA"/>
</dbReference>
<organism evidence="2">
    <name type="scientific">Xanthomonas arboricola pv. corylina</name>
    <dbReference type="NCBI Taxonomy" id="487821"/>
    <lineage>
        <taxon>Bacteria</taxon>
        <taxon>Pseudomonadati</taxon>
        <taxon>Pseudomonadota</taxon>
        <taxon>Gammaproteobacteria</taxon>
        <taxon>Lysobacterales</taxon>
        <taxon>Lysobacteraceae</taxon>
        <taxon>Xanthomonas</taxon>
    </lineage>
</organism>
<proteinExistence type="predicted"/>
<evidence type="ECO:0000313" key="3">
    <source>
        <dbReference type="EMBL" id="CAE6709197.1"/>
    </source>
</evidence>
<dbReference type="AlphaFoldDB" id="A0A8D6UMK9"/>
<keyword evidence="1" id="KW-0732">Signal</keyword>
<dbReference type="EMBL" id="HG992341">
    <property type="protein sequence ID" value="CAE6699417.1"/>
    <property type="molecule type" value="Genomic_DNA"/>
</dbReference>
<dbReference type="Proteomes" id="UP000835287">
    <property type="component" value="Chromosome"/>
</dbReference>
<evidence type="ECO:0000256" key="1">
    <source>
        <dbReference type="SAM" id="SignalP"/>
    </source>
</evidence>
<protein>
    <recommendedName>
        <fullName evidence="5">DUF2145 domain-containing protein</fullName>
    </recommendedName>
</protein>
<dbReference type="Proteomes" id="UP000835243">
    <property type="component" value="Chromosome"/>
</dbReference>
<evidence type="ECO:0000313" key="4">
    <source>
        <dbReference type="Proteomes" id="UP000835287"/>
    </source>
</evidence>
<reference evidence="2 4" key="1">
    <citation type="submission" date="2021-02" db="EMBL/GenBank/DDBJ databases">
        <authorList>
            <person name="Pothier F. J."/>
        </authorList>
    </citation>
    <scope>NUCLEOTIDE SEQUENCE</scope>
    <source>
        <strain evidence="3 4">301</strain>
        <strain evidence="2">CFBP 1159</strain>
    </source>
</reference>
<feature type="chain" id="PRO_5044689800" description="DUF2145 domain-containing protein" evidence="1">
    <location>
        <begin position="47"/>
        <end position="305"/>
    </location>
</feature>
<feature type="signal peptide" evidence="1">
    <location>
        <begin position="1"/>
        <end position="46"/>
    </location>
</feature>
<dbReference type="Pfam" id="PF09916">
    <property type="entry name" value="DUF2145"/>
    <property type="match status" value="1"/>
</dbReference>
<keyword evidence="4" id="KW-1185">Reference proteome</keyword>
<sequence>MMVPPPMPPGRHKDAALPMQLAHKRRGWPATALLLVSLTCALPAFAAPVCTPHYPTPATLAAMFDMARSTQQALDAVDGAQVVLLARGGQDLSHYGLKHSHLAFALREDDGTWRVKHLLNHCKSDNSALYHEGLSNFIGESALTADLRVGVPAPALQQQLRTLLRDPATLAHGLHEARYSMIAYPFSTDYQNSNQWVLEVLAAALAATHTADATAAPASDRRSAQAWLKRNGYQPTRLHLDLSKRIGARFFVANAAVTDHPASERISGNYSVITVESVFDFLQQQQMQQQDQSIPHSVATHGASP</sequence>
<dbReference type="EMBL" id="HG992338">
    <property type="protein sequence ID" value="CAE6709218.1"/>
    <property type="molecule type" value="Genomic_DNA"/>
</dbReference>
<evidence type="ECO:0008006" key="5">
    <source>
        <dbReference type="Google" id="ProtNLM"/>
    </source>
</evidence>
<dbReference type="InterPro" id="IPR014547">
    <property type="entry name" value="UCP028477"/>
</dbReference>